<evidence type="ECO:0008006" key="6">
    <source>
        <dbReference type="Google" id="ProtNLM"/>
    </source>
</evidence>
<evidence type="ECO:0000256" key="1">
    <source>
        <dbReference type="SAM" id="SignalP"/>
    </source>
</evidence>
<reference evidence="4 5" key="1">
    <citation type="journal article" date="2018" name="Int. J. Food Microbiol.">
        <title>Growth of Carnobacterium spp. isolated from chilled vacuum-packaged meat under relevant acidic conditions.</title>
        <authorList>
            <person name="Zhang P."/>
            <person name="Badoni M."/>
            <person name="Ganzle M."/>
            <person name="Yang X."/>
        </authorList>
    </citation>
    <scope>NUCLEOTIDE SEQUENCE [LARGE SCALE GENOMIC DNA]</scope>
    <source>
        <strain evidence="4 5">B2</strain>
    </source>
</reference>
<evidence type="ECO:0000313" key="5">
    <source>
        <dbReference type="Proteomes" id="UP000297938"/>
    </source>
</evidence>
<feature type="domain" description="Internalin I Ig-like" evidence="3">
    <location>
        <begin position="723"/>
        <end position="785"/>
    </location>
</feature>
<sequence>MMNVKKIVLFFLLAFSLFSLSIVFAVEEEPDLSNKTQVWELSPEIDSAKGVFKGSAIDVNAENSYDLSGTKSSNDLNSLTFSESIDYASNGDAIVIGTTSVDEIQGTPILDENNDPYPFAANKISTIGFVARINQETKKIVWIKSVKETGYVAAANRGTQYTYLAKADDGSFIVAGAQTGVAPTGGSYPIVKKIDENGKVQSNLKLSKILSYDMKYSKALAAKEVNRNGEMYMQVIVALRYEDKILSVFIDKHNQPTAVETIDAIGYKEDPNQAFRGSFVNEDNFFLMTVILNHQLYAVKIENGTGKSEFIQLSPETIFQKQDPISNYVVPSDQPGIHYFIAVQKTKMVLSKYDAIANQVRETKVFETGNSNLNTFKYLAGKGLVIGGDSTGNDEIVPTILSKKTSFYTLLDEQFKPKEHRFLETKQQSSLLTFVSLRTENGDEKIEAFIRYEGIQPDNYIRDIQYPEPTATTAVKDTATLLIQFGISDAPLLTTGLPLLAKLATEINPMENVSAKDSNDKELTNTIIHSDYSNALGVERVYYQSKLTNTLKTTGYREIQKINPYKEFTLPTDRTYQVGDQFEVPATESTAFKGIDEKNRLNYLITAVNEKEIGVQVTIYREDGMKKSATVQHDFVVQRNNPLAIYGEDIVVERGDYQDLADIIPLFNAEAKDQKTGKDRTKELNFSSSDLHLQKSGKYQVRVGIEGIIYTEFLVYVEDTKPPVLESLTEITYQKGTVIEEEQFFQDIQLKVNEEADTFSNFDTSMLASAGEYLIELVSIDESVNFTFHYVTLKVKNAPEIYGDTQLIVEGTDYDPLLQEVTAKDDDNQELTGRLTVIENNVNPAKLGVYQVTYQVTDLNGFSTTKQIYVIVYNDDDYGNLQKGLPVINFTKGLESIKVEQFSGPLELASIFGIEGFDKIEGNLTKSVYITLNNQVVTTFTPNKLGEYQLHVNLKNAKGVAALEKIITLTVYKEDSPNTGVEGELVLQKLPGHFYFETTKIPSNIATIKLDKQAKNQQGEPLYSNAFTEGFKIRIKDQRSVSKEHSKGWQLSVSLDFMNTHHKSIRPKGAKLILQAREAEIFHINEENESLSEFSPYETVEVSNDLTETLVSTSKEGNLSKQVAIPFDSIKIATPSNQVYQGIYTGEVKWRLIAGP</sequence>
<proteinExistence type="predicted"/>
<dbReference type="InterPro" id="IPR013783">
    <property type="entry name" value="Ig-like_fold"/>
</dbReference>
<dbReference type="AlphaFoldDB" id="A0A7Z8G561"/>
<dbReference type="Pfam" id="PF18981">
    <property type="entry name" value="InlK_D3"/>
    <property type="match status" value="1"/>
</dbReference>
<feature type="signal peptide" evidence="1">
    <location>
        <begin position="1"/>
        <end position="25"/>
    </location>
</feature>
<dbReference type="InterPro" id="IPR032179">
    <property type="entry name" value="Cry22Aa_Ig-like"/>
</dbReference>
<dbReference type="EMBL" id="NRPP01000010">
    <property type="protein sequence ID" value="TFJ27428.1"/>
    <property type="molecule type" value="Genomic_DNA"/>
</dbReference>
<feature type="chain" id="PRO_5030671341" description="DUF5011 domain-containing protein" evidence="1">
    <location>
        <begin position="26"/>
        <end position="1156"/>
    </location>
</feature>
<dbReference type="Gene3D" id="2.60.40.10">
    <property type="entry name" value="Immunoglobulins"/>
    <property type="match status" value="2"/>
</dbReference>
<comment type="caution">
    <text evidence="4">The sequence shown here is derived from an EMBL/GenBank/DDBJ whole genome shotgun (WGS) entry which is preliminary data.</text>
</comment>
<organism evidence="4 5">
    <name type="scientific">Carnobacterium divergens</name>
    <name type="common">Lactobacillus divergens</name>
    <dbReference type="NCBI Taxonomy" id="2748"/>
    <lineage>
        <taxon>Bacteria</taxon>
        <taxon>Bacillati</taxon>
        <taxon>Bacillota</taxon>
        <taxon>Bacilli</taxon>
        <taxon>Lactobacillales</taxon>
        <taxon>Carnobacteriaceae</taxon>
        <taxon>Carnobacterium</taxon>
    </lineage>
</organism>
<dbReference type="Proteomes" id="UP000297938">
    <property type="component" value="Unassembled WGS sequence"/>
</dbReference>
<keyword evidence="1" id="KW-0732">Signal</keyword>
<dbReference type="Pfam" id="PF16403">
    <property type="entry name" value="Bact_surface_Ig-like"/>
    <property type="match status" value="1"/>
</dbReference>
<name>A0A7Z8G561_CARDV</name>
<evidence type="ECO:0000259" key="2">
    <source>
        <dbReference type="Pfam" id="PF16403"/>
    </source>
</evidence>
<feature type="domain" description="Pesticidal crystal protein Cry22Aa Ig-like" evidence="2">
    <location>
        <begin position="803"/>
        <end position="872"/>
    </location>
</feature>
<accession>A0A7Z8G561</accession>
<dbReference type="RefSeq" id="WP_135025966.1">
    <property type="nucleotide sequence ID" value="NZ_JBFUWL010000002.1"/>
</dbReference>
<evidence type="ECO:0000259" key="3">
    <source>
        <dbReference type="Pfam" id="PF18981"/>
    </source>
</evidence>
<protein>
    <recommendedName>
        <fullName evidence="6">DUF5011 domain-containing protein</fullName>
    </recommendedName>
</protein>
<evidence type="ECO:0000313" key="4">
    <source>
        <dbReference type="EMBL" id="TFJ27428.1"/>
    </source>
</evidence>
<dbReference type="InterPro" id="IPR044056">
    <property type="entry name" value="InlI_Ig-like"/>
</dbReference>
<gene>
    <name evidence="4" type="ORF">CKN69_06145</name>
</gene>